<evidence type="ECO:0000256" key="4">
    <source>
        <dbReference type="ARBA" id="ARBA00023295"/>
    </source>
</evidence>
<evidence type="ECO:0000256" key="1">
    <source>
        <dbReference type="ARBA" id="ARBA00004834"/>
    </source>
</evidence>
<keyword evidence="9" id="KW-1185">Reference proteome</keyword>
<comment type="pathway">
    <text evidence="1">Glycan metabolism; L-arabinan degradation.</text>
</comment>
<evidence type="ECO:0000256" key="5">
    <source>
        <dbReference type="PIRSR" id="PIRSR606710-1"/>
    </source>
</evidence>
<dbReference type="OrthoDB" id="9801455at2"/>
<evidence type="ECO:0000256" key="6">
    <source>
        <dbReference type="PIRSR" id="PIRSR606710-2"/>
    </source>
</evidence>
<name>A0A3A8PN08_9BACT</name>
<evidence type="ECO:0000256" key="7">
    <source>
        <dbReference type="RuleBase" id="RU361187"/>
    </source>
</evidence>
<dbReference type="EMBL" id="RAWK01000352">
    <property type="protein sequence ID" value="RKH55055.1"/>
    <property type="molecule type" value="Genomic_DNA"/>
</dbReference>
<evidence type="ECO:0000313" key="9">
    <source>
        <dbReference type="Proteomes" id="UP000267003"/>
    </source>
</evidence>
<evidence type="ECO:0000313" key="8">
    <source>
        <dbReference type="EMBL" id="RKH55055.1"/>
    </source>
</evidence>
<evidence type="ECO:0000256" key="3">
    <source>
        <dbReference type="ARBA" id="ARBA00022801"/>
    </source>
</evidence>
<dbReference type="PANTHER" id="PTHR43301:SF3">
    <property type="entry name" value="ARABINAN ENDO-1,5-ALPHA-L-ARABINOSIDASE A-RELATED"/>
    <property type="match status" value="1"/>
</dbReference>
<dbReference type="Pfam" id="PF04616">
    <property type="entry name" value="Glyco_hydro_43"/>
    <property type="match status" value="1"/>
</dbReference>
<comment type="similarity">
    <text evidence="2 7">Belongs to the glycosyl hydrolase 43 family.</text>
</comment>
<organism evidence="8 9">
    <name type="scientific">Corallococcus aberystwythensis</name>
    <dbReference type="NCBI Taxonomy" id="2316722"/>
    <lineage>
        <taxon>Bacteria</taxon>
        <taxon>Pseudomonadati</taxon>
        <taxon>Myxococcota</taxon>
        <taxon>Myxococcia</taxon>
        <taxon>Myxococcales</taxon>
        <taxon>Cystobacterineae</taxon>
        <taxon>Myxococcaceae</taxon>
        <taxon>Corallococcus</taxon>
    </lineage>
</organism>
<keyword evidence="4 7" id="KW-0326">Glycosidase</keyword>
<sequence length="359" mass="39319">MGLLPLLVLGAGLSAATYSNPVFDEDFPDPTVLDAGGGWYYAYATQGTVDGKVQNVQVARSRDLVKWERAGDALPVKPRWASTTQMFWAPDVHRRGRSFFLYFSATLDPERAAAFKKEQGAADSPEAVFCLGAATASKPEGPFRDSGRPLVCGLSFVNIDPMAFDDARTKRKYLYWGSGFQPIRVQELAADGLSFKKGSAPTELVRADKGVPFQALVEGAWVVQRGDYYYLFYSGENCCHGPLQEVKYAALVARSRTPTGPFETLAQATGAPDSAVLRRSEAWIAPGHNSVFTDRAGQDWIAYHAIDLRRPYVEEVIGKDRSVRRPMLMDRLTWKDGWPRVEGGVPSAGPVAAPSLTGK</sequence>
<dbReference type="AlphaFoldDB" id="A0A3A8PN08"/>
<dbReference type="InterPro" id="IPR050727">
    <property type="entry name" value="GH43_arabinanases"/>
</dbReference>
<protein>
    <submittedName>
        <fullName evidence="8">Glycoside hydrolase</fullName>
    </submittedName>
</protein>
<dbReference type="Gene3D" id="2.115.10.20">
    <property type="entry name" value="Glycosyl hydrolase domain, family 43"/>
    <property type="match status" value="1"/>
</dbReference>
<comment type="caution">
    <text evidence="8">The sequence shown here is derived from an EMBL/GenBank/DDBJ whole genome shotgun (WGS) entry which is preliminary data.</text>
</comment>
<gene>
    <name evidence="8" type="ORF">D7W81_37090</name>
</gene>
<dbReference type="GO" id="GO:0004553">
    <property type="term" value="F:hydrolase activity, hydrolyzing O-glycosyl compounds"/>
    <property type="evidence" value="ECO:0007669"/>
    <property type="project" value="InterPro"/>
</dbReference>
<feature type="site" description="Important for catalytic activity, responsible for pKa modulation of the active site Glu and correct orientation of both the proton donor and substrate" evidence="6">
    <location>
        <position position="160"/>
    </location>
</feature>
<keyword evidence="3 7" id="KW-0378">Hydrolase</keyword>
<dbReference type="InterPro" id="IPR006710">
    <property type="entry name" value="Glyco_hydro_43"/>
</dbReference>
<evidence type="ECO:0000256" key="2">
    <source>
        <dbReference type="ARBA" id="ARBA00009865"/>
    </source>
</evidence>
<dbReference type="GO" id="GO:0005975">
    <property type="term" value="P:carbohydrate metabolic process"/>
    <property type="evidence" value="ECO:0007669"/>
    <property type="project" value="InterPro"/>
</dbReference>
<proteinExistence type="inferred from homology"/>
<feature type="active site" description="Proton acceptor" evidence="5">
    <location>
        <position position="29"/>
    </location>
</feature>
<dbReference type="RefSeq" id="WP_120560102.1">
    <property type="nucleotide sequence ID" value="NZ_RAWK01000352.1"/>
</dbReference>
<reference evidence="9" key="1">
    <citation type="submission" date="2018-09" db="EMBL/GenBank/DDBJ databases">
        <authorList>
            <person name="Livingstone P.G."/>
            <person name="Whitworth D.E."/>
        </authorList>
    </citation>
    <scope>NUCLEOTIDE SEQUENCE [LARGE SCALE GENOMIC DNA]</scope>
    <source>
        <strain evidence="9">AB050A</strain>
    </source>
</reference>
<dbReference type="SUPFAM" id="SSF75005">
    <property type="entry name" value="Arabinanase/levansucrase/invertase"/>
    <property type="match status" value="1"/>
</dbReference>
<accession>A0A3A8PN08</accession>
<dbReference type="CDD" id="cd08999">
    <property type="entry name" value="GH43_ABN-like"/>
    <property type="match status" value="1"/>
</dbReference>
<dbReference type="PANTHER" id="PTHR43301">
    <property type="entry name" value="ARABINAN ENDO-1,5-ALPHA-L-ARABINOSIDASE"/>
    <property type="match status" value="1"/>
</dbReference>
<feature type="active site" description="Proton donor" evidence="5">
    <location>
        <position position="218"/>
    </location>
</feature>
<dbReference type="InterPro" id="IPR023296">
    <property type="entry name" value="Glyco_hydro_beta-prop_sf"/>
</dbReference>
<dbReference type="Proteomes" id="UP000267003">
    <property type="component" value="Unassembled WGS sequence"/>
</dbReference>